<sequence length="412" mass="44431">MRSLHTFTDFNSHSASIPAPILWKKKENNPNRAQPCPSPTCESGRDACALHCTALHPTRSQAMDALKAEIRKRKAEARSGGGGAGGYGALSDVEGESSLQGAHSKQPGRGAAQAVEQERGGQEKRREEEEEVLLLLAEEKRRALKEARAERDRKRAKKLNVNGSAVDGWGGARDDGNASGSADATATAAASKDASLVDSQDATAAAAAAAHSLSELDSILETQRGLRAKGEPIQLFGESIKERRLRLRALELLEERGGGAGRSGQNDFMRAMAGAEAKDAEVALEAARRAELGMSSSATKSNSAKEGKNAQGDAQEGSEEAQKREKESVVEEKGREGVGMNSLLDLELVKKDIDKVYPIIYYTLKGLLRDWEEALAQRSLEVRQTTQGKLMAATQVQSAEYLKPLFKQLRQR</sequence>
<evidence type="ECO:0000256" key="1">
    <source>
        <dbReference type="SAM" id="MobiDB-lite"/>
    </source>
</evidence>
<evidence type="ECO:0000259" key="2">
    <source>
        <dbReference type="SMART" id="SM00500"/>
    </source>
</evidence>
<dbReference type="Gene3D" id="4.10.280.110">
    <property type="entry name" value="Pre-mRNA processing factor 4 domain"/>
    <property type="match status" value="1"/>
</dbReference>
<dbReference type="GO" id="GO:0071021">
    <property type="term" value="C:U2-type post-spliceosomal complex"/>
    <property type="evidence" value="ECO:0007669"/>
    <property type="project" value="TreeGrafter"/>
</dbReference>
<feature type="region of interest" description="Disordered" evidence="1">
    <location>
        <begin position="293"/>
        <end position="334"/>
    </location>
</feature>
<dbReference type="GO" id="GO:0005682">
    <property type="term" value="C:U5 snRNP"/>
    <property type="evidence" value="ECO:0007669"/>
    <property type="project" value="TreeGrafter"/>
</dbReference>
<dbReference type="PANTHER" id="PTHR13007:SF19">
    <property type="entry name" value="PRE-MRNA-SPLICING FACTOR 18"/>
    <property type="match status" value="1"/>
</dbReference>
<organism evidence="3 4">
    <name type="scientific">Ceraceosorus guamensis</name>
    <dbReference type="NCBI Taxonomy" id="1522189"/>
    <lineage>
        <taxon>Eukaryota</taxon>
        <taxon>Fungi</taxon>
        <taxon>Dikarya</taxon>
        <taxon>Basidiomycota</taxon>
        <taxon>Ustilaginomycotina</taxon>
        <taxon>Exobasidiomycetes</taxon>
        <taxon>Ceraceosorales</taxon>
        <taxon>Ceraceosoraceae</taxon>
        <taxon>Ceraceosorus</taxon>
    </lineage>
</organism>
<feature type="compositionally biased region" description="Basic and acidic residues" evidence="1">
    <location>
        <begin position="320"/>
        <end position="334"/>
    </location>
</feature>
<feature type="compositionally biased region" description="Basic and acidic residues" evidence="1">
    <location>
        <begin position="144"/>
        <end position="153"/>
    </location>
</feature>
<dbReference type="STRING" id="1522189.A0A316VQ16"/>
<feature type="region of interest" description="Disordered" evidence="1">
    <location>
        <begin position="144"/>
        <end position="201"/>
    </location>
</feature>
<evidence type="ECO:0000313" key="4">
    <source>
        <dbReference type="Proteomes" id="UP000245783"/>
    </source>
</evidence>
<protein>
    <recommendedName>
        <fullName evidence="2">Pre-mRNA processing factor 4 (PRP4)-like domain-containing protein</fullName>
    </recommendedName>
</protein>
<feature type="compositionally biased region" description="Basic and acidic residues" evidence="1">
    <location>
        <begin position="116"/>
        <end position="127"/>
    </location>
</feature>
<feature type="compositionally biased region" description="Low complexity" evidence="1">
    <location>
        <begin position="177"/>
        <end position="194"/>
    </location>
</feature>
<dbReference type="PANTHER" id="PTHR13007">
    <property type="entry name" value="PRE-MRNA SPLICING FACTOR-RELATED"/>
    <property type="match status" value="1"/>
</dbReference>
<dbReference type="EMBL" id="KZ819488">
    <property type="protein sequence ID" value="PWN39168.1"/>
    <property type="molecule type" value="Genomic_DNA"/>
</dbReference>
<name>A0A316VQ16_9BASI</name>
<dbReference type="AlphaFoldDB" id="A0A316VQ16"/>
<dbReference type="Pfam" id="PF08799">
    <property type="entry name" value="PRP4"/>
    <property type="match status" value="1"/>
</dbReference>
<dbReference type="InterPro" id="IPR014906">
    <property type="entry name" value="PRP4-like"/>
</dbReference>
<feature type="non-terminal residue" evidence="3">
    <location>
        <position position="412"/>
    </location>
</feature>
<gene>
    <name evidence="3" type="ORF">IE81DRAFT_326798</name>
</gene>
<dbReference type="Proteomes" id="UP000245783">
    <property type="component" value="Unassembled WGS sequence"/>
</dbReference>
<dbReference type="GO" id="GO:0046540">
    <property type="term" value="C:U4/U6 x U5 tri-snRNP complex"/>
    <property type="evidence" value="ECO:0007669"/>
    <property type="project" value="TreeGrafter"/>
</dbReference>
<feature type="domain" description="Pre-mRNA processing factor 4 (PRP4)-like" evidence="2">
    <location>
        <begin position="217"/>
        <end position="271"/>
    </location>
</feature>
<keyword evidence="4" id="KW-1185">Reference proteome</keyword>
<reference evidence="3 4" key="1">
    <citation type="journal article" date="2018" name="Mol. Biol. Evol.">
        <title>Broad Genomic Sampling Reveals a Smut Pathogenic Ancestry of the Fungal Clade Ustilaginomycotina.</title>
        <authorList>
            <person name="Kijpornyongpan T."/>
            <person name="Mondo S.J."/>
            <person name="Barry K."/>
            <person name="Sandor L."/>
            <person name="Lee J."/>
            <person name="Lipzen A."/>
            <person name="Pangilinan J."/>
            <person name="LaButti K."/>
            <person name="Hainaut M."/>
            <person name="Henrissat B."/>
            <person name="Grigoriev I.V."/>
            <person name="Spatafora J.W."/>
            <person name="Aime M.C."/>
        </authorList>
    </citation>
    <scope>NUCLEOTIDE SEQUENCE [LARGE SCALE GENOMIC DNA]</scope>
    <source>
        <strain evidence="3 4">MCA 4658</strain>
    </source>
</reference>
<proteinExistence type="predicted"/>
<dbReference type="InterPro" id="IPR039979">
    <property type="entry name" value="PRPF18"/>
</dbReference>
<dbReference type="SMART" id="SM00500">
    <property type="entry name" value="SFM"/>
    <property type="match status" value="1"/>
</dbReference>
<evidence type="ECO:0000313" key="3">
    <source>
        <dbReference type="EMBL" id="PWN39168.1"/>
    </source>
</evidence>
<feature type="compositionally biased region" description="Gly residues" evidence="1">
    <location>
        <begin position="79"/>
        <end position="88"/>
    </location>
</feature>
<dbReference type="InterPro" id="IPR036285">
    <property type="entry name" value="PRP4-like_sf"/>
</dbReference>
<dbReference type="GO" id="GO:0000350">
    <property type="term" value="P:generation of catalytic spliceosome for second transesterification step"/>
    <property type="evidence" value="ECO:0007669"/>
    <property type="project" value="TreeGrafter"/>
</dbReference>
<dbReference type="OrthoDB" id="10261918at2759"/>
<accession>A0A316VQ16</accession>
<dbReference type="InParanoid" id="A0A316VQ16"/>
<feature type="region of interest" description="Disordered" evidence="1">
    <location>
        <begin position="71"/>
        <end position="130"/>
    </location>
</feature>
<dbReference type="SUPFAM" id="SSF158230">
    <property type="entry name" value="PRP4-like"/>
    <property type="match status" value="1"/>
</dbReference>
<dbReference type="GeneID" id="37036785"/>
<dbReference type="RefSeq" id="XP_025366328.1">
    <property type="nucleotide sequence ID" value="XM_025514915.1"/>
</dbReference>